<dbReference type="InterPro" id="IPR029021">
    <property type="entry name" value="Prot-tyrosine_phosphatase-like"/>
</dbReference>
<sequence length="351" mass="40683">MDIGVTHVLNAAQGHNNEVYRGYVSTTANYYKKKGIFYLGIPAMDMPGFYLKPYFREAADFIQHALQQGGKVLVHCQCGISRSASLVAGFLMLRRGMNVQTALATISKKRSIFPNQGFLSQLCDLDYELRRSGEIPDSDLPDRRGSLPYRETSPFRNPSAYPRFTLVPYRTFETYSDTKTYVPPRRSSSVDRYEAPAKPFAHNPLVDSKTYGRTRSSTSPVRYTRSPSVSYTKSFIDDDEEEPINTKVFDTYKRYVRSSTTPLPSSVYRERLARILDYYVPPRNILYETTTTPYSYSVETYYPDRTYQYINNLNKYYDTYRYMREPSPVRAYSPVPERRPYSMVPLRGYHS</sequence>
<dbReference type="SMART" id="SM00195">
    <property type="entry name" value="DSPc"/>
    <property type="match status" value="1"/>
</dbReference>
<gene>
    <name evidence="11" type="ORF">C7M84_025120</name>
</gene>
<dbReference type="EC" id="3.1.3.16" evidence="2"/>
<name>A0A423TZ43_PENVA</name>
<dbReference type="InterPro" id="IPR000340">
    <property type="entry name" value="Dual-sp_phosphatase_cat-dom"/>
</dbReference>
<evidence type="ECO:0000313" key="11">
    <source>
        <dbReference type="EMBL" id="ROT81728.1"/>
    </source>
</evidence>
<dbReference type="GO" id="GO:0008138">
    <property type="term" value="F:protein tyrosine/serine/threonine phosphatase activity"/>
    <property type="evidence" value="ECO:0007669"/>
    <property type="project" value="InterPro"/>
</dbReference>
<keyword evidence="3" id="KW-0378">Hydrolase</keyword>
<feature type="non-terminal residue" evidence="11">
    <location>
        <position position="351"/>
    </location>
</feature>
<feature type="domain" description="Tyrosine specific protein phosphatases" evidence="10">
    <location>
        <begin position="52"/>
        <end position="110"/>
    </location>
</feature>
<dbReference type="PROSITE" id="PS50056">
    <property type="entry name" value="TYR_PHOSPHATASE_2"/>
    <property type="match status" value="1"/>
</dbReference>
<evidence type="ECO:0000256" key="5">
    <source>
        <dbReference type="ARBA" id="ARBA00047761"/>
    </source>
</evidence>
<dbReference type="GO" id="GO:0005737">
    <property type="term" value="C:cytoplasm"/>
    <property type="evidence" value="ECO:0007669"/>
    <property type="project" value="TreeGrafter"/>
</dbReference>
<comment type="catalytic activity">
    <reaction evidence="5">
        <text>O-phospho-L-seryl-[protein] + H2O = L-seryl-[protein] + phosphate</text>
        <dbReference type="Rhea" id="RHEA:20629"/>
        <dbReference type="Rhea" id="RHEA-COMP:9863"/>
        <dbReference type="Rhea" id="RHEA-COMP:11604"/>
        <dbReference type="ChEBI" id="CHEBI:15377"/>
        <dbReference type="ChEBI" id="CHEBI:29999"/>
        <dbReference type="ChEBI" id="CHEBI:43474"/>
        <dbReference type="ChEBI" id="CHEBI:83421"/>
        <dbReference type="EC" id="3.1.3.16"/>
    </reaction>
</comment>
<dbReference type="InterPro" id="IPR020405">
    <property type="entry name" value="Atypical_DUSP_subfamA"/>
</dbReference>
<proteinExistence type="inferred from homology"/>
<dbReference type="InterPro" id="IPR000387">
    <property type="entry name" value="Tyr_Pase_dom"/>
</dbReference>
<dbReference type="PANTHER" id="PTHR45682:SF1">
    <property type="entry name" value="DUAL SPECIFICITY PROTEIN PHOSPHATASE 3"/>
    <property type="match status" value="1"/>
</dbReference>
<dbReference type="Proteomes" id="UP000283509">
    <property type="component" value="Unassembled WGS sequence"/>
</dbReference>
<feature type="region of interest" description="Disordered" evidence="8">
    <location>
        <begin position="204"/>
        <end position="225"/>
    </location>
</feature>
<dbReference type="GO" id="GO:0004722">
    <property type="term" value="F:protein serine/threonine phosphatase activity"/>
    <property type="evidence" value="ECO:0007669"/>
    <property type="project" value="UniProtKB-EC"/>
</dbReference>
<dbReference type="InterPro" id="IPR016130">
    <property type="entry name" value="Tyr_Pase_AS"/>
</dbReference>
<evidence type="ECO:0000256" key="1">
    <source>
        <dbReference type="ARBA" id="ARBA00008601"/>
    </source>
</evidence>
<dbReference type="PANTHER" id="PTHR45682">
    <property type="entry name" value="AGAP008228-PA"/>
    <property type="match status" value="1"/>
</dbReference>
<evidence type="ECO:0000256" key="4">
    <source>
        <dbReference type="ARBA" id="ARBA00022912"/>
    </source>
</evidence>
<evidence type="ECO:0000256" key="2">
    <source>
        <dbReference type="ARBA" id="ARBA00013081"/>
    </source>
</evidence>
<evidence type="ECO:0000259" key="10">
    <source>
        <dbReference type="PROSITE" id="PS50056"/>
    </source>
</evidence>
<dbReference type="OrthoDB" id="253091at2759"/>
<dbReference type="Gene3D" id="3.90.190.10">
    <property type="entry name" value="Protein tyrosine phosphatase superfamily"/>
    <property type="match status" value="1"/>
</dbReference>
<dbReference type="AlphaFoldDB" id="A0A423TZ43"/>
<feature type="compositionally biased region" description="Polar residues" evidence="8">
    <location>
        <begin position="211"/>
        <end position="225"/>
    </location>
</feature>
<keyword evidence="12" id="KW-1185">Reference proteome</keyword>
<dbReference type="GO" id="GO:0033549">
    <property type="term" value="F:MAP kinase phosphatase activity"/>
    <property type="evidence" value="ECO:0007669"/>
    <property type="project" value="TreeGrafter"/>
</dbReference>
<dbReference type="EMBL" id="QCYY01000928">
    <property type="protein sequence ID" value="ROT81728.1"/>
    <property type="molecule type" value="Genomic_DNA"/>
</dbReference>
<organism evidence="11 12">
    <name type="scientific">Penaeus vannamei</name>
    <name type="common">Whiteleg shrimp</name>
    <name type="synonym">Litopenaeus vannamei</name>
    <dbReference type="NCBI Taxonomy" id="6689"/>
    <lineage>
        <taxon>Eukaryota</taxon>
        <taxon>Metazoa</taxon>
        <taxon>Ecdysozoa</taxon>
        <taxon>Arthropoda</taxon>
        <taxon>Crustacea</taxon>
        <taxon>Multicrustacea</taxon>
        <taxon>Malacostraca</taxon>
        <taxon>Eumalacostraca</taxon>
        <taxon>Eucarida</taxon>
        <taxon>Decapoda</taxon>
        <taxon>Dendrobranchiata</taxon>
        <taxon>Penaeoidea</taxon>
        <taxon>Penaeidae</taxon>
        <taxon>Penaeus</taxon>
    </lineage>
</organism>
<dbReference type="PROSITE" id="PS50054">
    <property type="entry name" value="TYR_PHOSPHATASE_DUAL"/>
    <property type="match status" value="1"/>
</dbReference>
<dbReference type="InterPro" id="IPR020422">
    <property type="entry name" value="TYR_PHOSPHATASE_DUAL_dom"/>
</dbReference>
<evidence type="ECO:0000259" key="9">
    <source>
        <dbReference type="PROSITE" id="PS50054"/>
    </source>
</evidence>
<evidence type="ECO:0000256" key="3">
    <source>
        <dbReference type="ARBA" id="ARBA00022801"/>
    </source>
</evidence>
<accession>A0A423TZ43</accession>
<reference evidence="11 12" key="1">
    <citation type="submission" date="2018-04" db="EMBL/GenBank/DDBJ databases">
        <authorList>
            <person name="Zhang X."/>
            <person name="Yuan J."/>
            <person name="Li F."/>
            <person name="Xiang J."/>
        </authorList>
    </citation>
    <scope>NUCLEOTIDE SEQUENCE [LARGE SCALE GENOMIC DNA]</scope>
    <source>
        <tissue evidence="11">Muscle</tissue>
    </source>
</reference>
<keyword evidence="4" id="KW-0904">Protein phosphatase</keyword>
<dbReference type="Pfam" id="PF00782">
    <property type="entry name" value="DSPc"/>
    <property type="match status" value="1"/>
</dbReference>
<evidence type="ECO:0000256" key="8">
    <source>
        <dbReference type="SAM" id="MobiDB-lite"/>
    </source>
</evidence>
<dbReference type="STRING" id="6689.A0A423TZ43"/>
<protein>
    <recommendedName>
        <fullName evidence="2">protein-serine/threonine phosphatase</fullName>
        <ecNumber evidence="2">3.1.3.16</ecNumber>
    </recommendedName>
</protein>
<feature type="active site" description="Phosphocysteine intermediate" evidence="7">
    <location>
        <position position="76"/>
    </location>
</feature>
<feature type="domain" description="Tyrosine-protein phosphatase" evidence="9">
    <location>
        <begin position="1"/>
        <end position="131"/>
    </location>
</feature>
<dbReference type="PROSITE" id="PS00383">
    <property type="entry name" value="TYR_PHOSPHATASE_1"/>
    <property type="match status" value="1"/>
</dbReference>
<evidence type="ECO:0000313" key="12">
    <source>
        <dbReference type="Proteomes" id="UP000283509"/>
    </source>
</evidence>
<dbReference type="GO" id="GO:0043409">
    <property type="term" value="P:negative regulation of MAPK cascade"/>
    <property type="evidence" value="ECO:0007669"/>
    <property type="project" value="TreeGrafter"/>
</dbReference>
<dbReference type="SUPFAM" id="SSF52799">
    <property type="entry name" value="(Phosphotyrosine protein) phosphatases II"/>
    <property type="match status" value="1"/>
</dbReference>
<comment type="catalytic activity">
    <reaction evidence="6">
        <text>O-phospho-L-threonyl-[protein] + H2O = L-threonyl-[protein] + phosphate</text>
        <dbReference type="Rhea" id="RHEA:47004"/>
        <dbReference type="Rhea" id="RHEA-COMP:11060"/>
        <dbReference type="Rhea" id="RHEA-COMP:11605"/>
        <dbReference type="ChEBI" id="CHEBI:15377"/>
        <dbReference type="ChEBI" id="CHEBI:30013"/>
        <dbReference type="ChEBI" id="CHEBI:43474"/>
        <dbReference type="ChEBI" id="CHEBI:61977"/>
        <dbReference type="EC" id="3.1.3.16"/>
    </reaction>
</comment>
<evidence type="ECO:0000256" key="6">
    <source>
        <dbReference type="ARBA" id="ARBA00048336"/>
    </source>
</evidence>
<comment type="similarity">
    <text evidence="1">Belongs to the protein-tyrosine phosphatase family. Non-receptor class dual specificity subfamily.</text>
</comment>
<comment type="caution">
    <text evidence="11">The sequence shown here is derived from an EMBL/GenBank/DDBJ whole genome shotgun (WGS) entry which is preliminary data.</text>
</comment>
<evidence type="ECO:0000256" key="7">
    <source>
        <dbReference type="PIRSR" id="PIRSR620405-1"/>
    </source>
</evidence>
<reference evidence="11 12" key="2">
    <citation type="submission" date="2019-01" db="EMBL/GenBank/DDBJ databases">
        <title>The decoding of complex shrimp genome reveals the adaptation for benthos swimmer, frequently molting mechanism and breeding impact on genome.</title>
        <authorList>
            <person name="Sun Y."/>
            <person name="Gao Y."/>
            <person name="Yu Y."/>
        </authorList>
    </citation>
    <scope>NUCLEOTIDE SEQUENCE [LARGE SCALE GENOMIC DNA]</scope>
    <source>
        <tissue evidence="11">Muscle</tissue>
    </source>
</reference>